<dbReference type="PROSITE" id="PS51781">
    <property type="entry name" value="SH3B"/>
    <property type="match status" value="5"/>
</dbReference>
<dbReference type="Gene3D" id="2.30.30.40">
    <property type="entry name" value="SH3 Domains"/>
    <property type="match status" value="5"/>
</dbReference>
<feature type="domain" description="SH3b" evidence="3">
    <location>
        <begin position="177"/>
        <end position="239"/>
    </location>
</feature>
<feature type="domain" description="SH3b" evidence="3">
    <location>
        <begin position="104"/>
        <end position="166"/>
    </location>
</feature>
<dbReference type="PANTHER" id="PTHR34408">
    <property type="entry name" value="FAMILY PROTEIN, PUTATIVE-RELATED"/>
    <property type="match status" value="1"/>
</dbReference>
<evidence type="ECO:0000256" key="1">
    <source>
        <dbReference type="ARBA" id="ARBA00022801"/>
    </source>
</evidence>
<evidence type="ECO:0000259" key="3">
    <source>
        <dbReference type="PROSITE" id="PS51781"/>
    </source>
</evidence>
<evidence type="ECO:0000256" key="2">
    <source>
        <dbReference type="ARBA" id="ARBA00023316"/>
    </source>
</evidence>
<organism evidence="4 5">
    <name type="scientific">Cytobacillus oceanisediminis</name>
    <dbReference type="NCBI Taxonomy" id="665099"/>
    <lineage>
        <taxon>Bacteria</taxon>
        <taxon>Bacillati</taxon>
        <taxon>Bacillota</taxon>
        <taxon>Bacilli</taxon>
        <taxon>Bacillales</taxon>
        <taxon>Bacillaceae</taxon>
        <taxon>Cytobacillus</taxon>
    </lineage>
</organism>
<dbReference type="InterPro" id="IPR017293">
    <property type="entry name" value="N-acetylmuramoyl-L-ala_amidase"/>
</dbReference>
<dbReference type="Gene3D" id="3.40.630.40">
    <property type="entry name" value="Zn-dependent exopeptidases"/>
    <property type="match status" value="1"/>
</dbReference>
<dbReference type="GO" id="GO:0071555">
    <property type="term" value="P:cell wall organization"/>
    <property type="evidence" value="ECO:0007669"/>
    <property type="project" value="UniProtKB-KW"/>
</dbReference>
<evidence type="ECO:0000313" key="4">
    <source>
        <dbReference type="EMBL" id="PWW26454.1"/>
    </source>
</evidence>
<dbReference type="AlphaFoldDB" id="A0A2V2ZYZ7"/>
<dbReference type="EMBL" id="QGTW01000010">
    <property type="protein sequence ID" value="PWW26454.1"/>
    <property type="molecule type" value="Genomic_DNA"/>
</dbReference>
<gene>
    <name evidence="4" type="ORF">DFO73_11022</name>
</gene>
<dbReference type="PANTHER" id="PTHR34408:SF1">
    <property type="entry name" value="GLYCOSYL HYDROLASE FAMILY 19 DOMAIN-CONTAINING PROTEIN HI_1415"/>
    <property type="match status" value="1"/>
</dbReference>
<dbReference type="GO" id="GO:0008745">
    <property type="term" value="F:N-acetylmuramoyl-L-alanine amidase activity"/>
    <property type="evidence" value="ECO:0007669"/>
    <property type="project" value="InterPro"/>
</dbReference>
<dbReference type="RefSeq" id="WP_181396048.1">
    <property type="nucleotide sequence ID" value="NZ_QGTW01000010.1"/>
</dbReference>
<dbReference type="InterPro" id="IPR002508">
    <property type="entry name" value="MurNAc-LAA_cat"/>
</dbReference>
<name>A0A2V2ZYZ7_9BACI</name>
<keyword evidence="1" id="KW-0378">Hydrolase</keyword>
<dbReference type="InterPro" id="IPR003646">
    <property type="entry name" value="SH3-like_bac-type"/>
</dbReference>
<dbReference type="InterPro" id="IPR052354">
    <property type="entry name" value="Cell_Wall_Dynamics_Protein"/>
</dbReference>
<dbReference type="SUPFAM" id="SSF50044">
    <property type="entry name" value="SH3-domain"/>
    <property type="match status" value="1"/>
</dbReference>
<evidence type="ECO:0000313" key="5">
    <source>
        <dbReference type="Proteomes" id="UP000247150"/>
    </source>
</evidence>
<keyword evidence="2" id="KW-0961">Cell wall biogenesis/degradation</keyword>
<feature type="domain" description="SH3b" evidence="3">
    <location>
        <begin position="253"/>
        <end position="316"/>
    </location>
</feature>
<dbReference type="PIRSF" id="PIRSF037846">
    <property type="entry name" value="Autolysin_YrvJ_prd"/>
    <property type="match status" value="1"/>
</dbReference>
<feature type="domain" description="SH3b" evidence="3">
    <location>
        <begin position="30"/>
        <end position="91"/>
    </location>
</feature>
<dbReference type="InterPro" id="IPR036028">
    <property type="entry name" value="SH3-like_dom_sf"/>
</dbReference>
<feature type="domain" description="SH3b" evidence="3">
    <location>
        <begin position="329"/>
        <end position="391"/>
    </location>
</feature>
<accession>A0A2V2ZYZ7</accession>
<dbReference type="CDD" id="cd02696">
    <property type="entry name" value="MurNAc-LAA"/>
    <property type="match status" value="1"/>
</dbReference>
<dbReference type="SUPFAM" id="SSF53187">
    <property type="entry name" value="Zn-dependent exopeptidases"/>
    <property type="match status" value="1"/>
</dbReference>
<dbReference type="Pfam" id="PF01520">
    <property type="entry name" value="Amidase_3"/>
    <property type="match status" value="1"/>
</dbReference>
<dbReference type="SMART" id="SM00287">
    <property type="entry name" value="SH3b"/>
    <property type="match status" value="5"/>
</dbReference>
<sequence length="583" mass="63197">MQKRRSIILAICIILMSGLIQLEEPVKAEGTAVTISTHNLNVRQGPGLSYPILGQAQKDDRFNILSQKGEWIEIGFQGKKGWVASWLVSLNASSQGTPAMDGNSSQALVTTDGLRVRKGPGTGYAVLGTVHKGAAYKIQDSKGSWIKLQTPYGDGWVSSEYVQVSSKKKNTSNVSTGKTGKITANSLNIRSKPSLQGSVIGKLNTGDIVTVTSQNGSWTEISFSGNTGWISSQYIKVQSSQSGGSNTKQPNTGQTGTVTATALTVRNKGSLNGKPIGSVSKRQSFTILEEMNNWSKIEYQSGSYGWVASWFLEKTAAEKSSSAQHPVNGSTAVILHNGSNIRKSASTQSSVIHRANKGDSFDIIRLQNDWYELSLPNGETGFVAGWIVSVNGSAPKVEKPGAEMHLKNKTIVLDPGHGGRDNGTTGARGTLEKTLTLRTAQLLYDKLRAAGANVILTRNSDSYLPLPSRVGVSHYYNADAFISIHYDSIADRTVRGMTTYYHHSFQKNLAANIHSNVTSLTNLRDRGYRLGDYHVIRENKRNAVLLELGYLSNPAEEILITSGQYQQSVAAGIYQGLARYFKN</sequence>
<comment type="caution">
    <text evidence="4">The sequence shown here is derived from an EMBL/GenBank/DDBJ whole genome shotgun (WGS) entry which is preliminary data.</text>
</comment>
<proteinExistence type="predicted"/>
<dbReference type="Proteomes" id="UP000247150">
    <property type="component" value="Unassembled WGS sequence"/>
</dbReference>
<dbReference type="SMART" id="SM00646">
    <property type="entry name" value="Ami_3"/>
    <property type="match status" value="1"/>
</dbReference>
<dbReference type="Pfam" id="PF08239">
    <property type="entry name" value="SH3_3"/>
    <property type="match status" value="5"/>
</dbReference>
<reference evidence="4 5" key="1">
    <citation type="submission" date="2018-05" db="EMBL/GenBank/DDBJ databases">
        <title>Freshwater and sediment microbial communities from various areas in North America, analyzing microbe dynamics in response to fracking.</title>
        <authorList>
            <person name="Lamendella R."/>
        </authorList>
    </citation>
    <scope>NUCLEOTIDE SEQUENCE [LARGE SCALE GENOMIC DNA]</scope>
    <source>
        <strain evidence="4 5">15_TX</strain>
    </source>
</reference>
<dbReference type="GO" id="GO:0009253">
    <property type="term" value="P:peptidoglycan catabolic process"/>
    <property type="evidence" value="ECO:0007669"/>
    <property type="project" value="InterPro"/>
</dbReference>
<protein>
    <submittedName>
        <fullName evidence="4">N-acetylmuramoyl-L-alanine amidase</fullName>
    </submittedName>
</protein>